<reference evidence="6" key="1">
    <citation type="journal article" date="2006" name="PLoS Biol.">
        <title>Macronuclear genome sequence of the ciliate Tetrahymena thermophila, a model eukaryote.</title>
        <authorList>
            <person name="Eisen J.A."/>
            <person name="Coyne R.S."/>
            <person name="Wu M."/>
            <person name="Wu D."/>
            <person name="Thiagarajan M."/>
            <person name="Wortman J.R."/>
            <person name="Badger J.H."/>
            <person name="Ren Q."/>
            <person name="Amedeo P."/>
            <person name="Jones K.M."/>
            <person name="Tallon L.J."/>
            <person name="Delcher A.L."/>
            <person name="Salzberg S.L."/>
            <person name="Silva J.C."/>
            <person name="Haas B.J."/>
            <person name="Majoros W.H."/>
            <person name="Farzad M."/>
            <person name="Carlton J.M."/>
            <person name="Smith R.K. Jr."/>
            <person name="Garg J."/>
            <person name="Pearlman R.E."/>
            <person name="Karrer K.M."/>
            <person name="Sun L."/>
            <person name="Manning G."/>
            <person name="Elde N.C."/>
            <person name="Turkewitz A.P."/>
            <person name="Asai D.J."/>
            <person name="Wilkes D.E."/>
            <person name="Wang Y."/>
            <person name="Cai H."/>
            <person name="Collins K."/>
            <person name="Stewart B.A."/>
            <person name="Lee S.R."/>
            <person name="Wilamowska K."/>
            <person name="Weinberg Z."/>
            <person name="Ruzzo W.L."/>
            <person name="Wloga D."/>
            <person name="Gaertig J."/>
            <person name="Frankel J."/>
            <person name="Tsao C.-C."/>
            <person name="Gorovsky M.A."/>
            <person name="Keeling P.J."/>
            <person name="Waller R.F."/>
            <person name="Patron N.J."/>
            <person name="Cherry J.M."/>
            <person name="Stover N.A."/>
            <person name="Krieger C.J."/>
            <person name="del Toro C."/>
            <person name="Ryder H.F."/>
            <person name="Williamson S.C."/>
            <person name="Barbeau R.A."/>
            <person name="Hamilton E.P."/>
            <person name="Orias E."/>
        </authorList>
    </citation>
    <scope>NUCLEOTIDE SEQUENCE [LARGE SCALE GENOMIC DNA]</scope>
    <source>
        <strain evidence="6">SB210</strain>
    </source>
</reference>
<proteinExistence type="inferred from homology"/>
<feature type="compositionally biased region" description="Low complexity" evidence="3">
    <location>
        <begin position="1444"/>
        <end position="1460"/>
    </location>
</feature>
<feature type="coiled-coil region" evidence="2">
    <location>
        <begin position="948"/>
        <end position="987"/>
    </location>
</feature>
<evidence type="ECO:0000256" key="2">
    <source>
        <dbReference type="SAM" id="Coils"/>
    </source>
</evidence>
<dbReference type="STRING" id="312017.Q23EC2"/>
<dbReference type="PANTHER" id="PTHR10177">
    <property type="entry name" value="CYCLINS"/>
    <property type="match status" value="1"/>
</dbReference>
<keyword evidence="1" id="KW-0195">Cyclin</keyword>
<dbReference type="InParanoid" id="Q23EC2"/>
<evidence type="ECO:0000313" key="6">
    <source>
        <dbReference type="Proteomes" id="UP000009168"/>
    </source>
</evidence>
<dbReference type="EMBL" id="GG662649">
    <property type="protein sequence ID" value="EAR94831.2"/>
    <property type="molecule type" value="Genomic_DNA"/>
</dbReference>
<feature type="region of interest" description="Disordered" evidence="3">
    <location>
        <begin position="1410"/>
        <end position="1465"/>
    </location>
</feature>
<feature type="region of interest" description="Disordered" evidence="3">
    <location>
        <begin position="1682"/>
        <end position="1716"/>
    </location>
</feature>
<feature type="compositionally biased region" description="Polar residues" evidence="3">
    <location>
        <begin position="1687"/>
        <end position="1716"/>
    </location>
</feature>
<keyword evidence="2" id="KW-0175">Coiled coil</keyword>
<feature type="domain" description="Cyclin-like" evidence="4">
    <location>
        <begin position="1879"/>
        <end position="1964"/>
    </location>
</feature>
<dbReference type="Proteomes" id="UP000009168">
    <property type="component" value="Unassembled WGS sequence"/>
</dbReference>
<organism evidence="5 6">
    <name type="scientific">Tetrahymena thermophila (strain SB210)</name>
    <dbReference type="NCBI Taxonomy" id="312017"/>
    <lineage>
        <taxon>Eukaryota</taxon>
        <taxon>Sar</taxon>
        <taxon>Alveolata</taxon>
        <taxon>Ciliophora</taxon>
        <taxon>Intramacronucleata</taxon>
        <taxon>Oligohymenophorea</taxon>
        <taxon>Hymenostomatida</taxon>
        <taxon>Tetrahymenina</taxon>
        <taxon>Tetrahymenidae</taxon>
        <taxon>Tetrahymena</taxon>
    </lineage>
</organism>
<dbReference type="InterPro" id="IPR039361">
    <property type="entry name" value="Cyclin"/>
</dbReference>
<feature type="compositionally biased region" description="Low complexity" evidence="3">
    <location>
        <begin position="1163"/>
        <end position="1174"/>
    </location>
</feature>
<dbReference type="InterPro" id="IPR036915">
    <property type="entry name" value="Cyclin-like_sf"/>
</dbReference>
<evidence type="ECO:0000259" key="4">
    <source>
        <dbReference type="SMART" id="SM00385"/>
    </source>
</evidence>
<sequence>MSQFPQNVVISTNKIQPQQLINKQQQISSQSFTTRVINNNVGFSKDLYRQVLGYNNNELDCYNPQTRLNTVSSKSSYNSKHFALPQEKLLSFTRLSQNVQTNQTNNAPYQQQDTDQRLATQIITPQNAISQTHSLVNTARSSNINIVIKKDINKHLANICTDNFLSAREAALEQRCNQNQKQQQQLQNSIKPILAQKNIQNELNTNPQQILKVNVNSNFLHQHQLDQKTFQSKENFQQKAYQKEYTDYKNTSKQNSALLNGQSNLGNLEINKNSQINNRFIKIGELEKNNTIHQIGEDKLTQRRSSIYFQGQDQIIQEVAQNNIYRQNDVLIEQQFQQSQSQQEQTNSFSQITNNIKNNQIIHDKNTIQQQQQQQQSYKQYQQVNCFLNNPYSVYSQKSQFESIQSYRLQEDTQKLVEQTQSSINQNIHKISINNAFQSQNNKELEATISQQTYDNFQQNQFKALPKNQQQYQHFEINSQNSQTAGNQQFNSRKMSYKHDIGVDDFQLRRIQDITPQNGIQEQVQYQSSQEIGTQQPYLYLVPQKVSRQRNKTAINHADQNIRNVKTSTNNLSVYMQTVYTNRSHDIATNNNQLENSYLNEITPASTRSIQQSQLLTQQNSQFQQRNYSQNEQYLTQIDQISNYNSYSHRQSRITRQNPDFNAAEVSDNNNYYGYQENSHKQYSNIYNFPTNQSISQNEFQKIQQEKMTNNMDSSFSRQNNQLKVDTNVIIQQQQDFSSYRLQDQKANNQSFYQDQRQNNNYEQIQSQIDNNTFQNDLNSLKKMDTQNYDQISKSIDEILKNFNFKISNQLSLTNNYQTNAQEQQFQQTESQVPIKKDSFQLFSEFNQQQLNQNNYKTNTSSQRQSFLNGQNNSFNIYLGQEKITPKDQGQIDYNSQNYSQIPSVQLVGNKIIDDYKLDTPFSNRFLGIRKSSRSLYTQNQEKQIDFVKQSEEEKEFQVQNKVNQQNQQLSKEINQQNIEKEDQIQIETQQSDYNSVNNIVNNEHQIPNQTKQTKLNIKTFQQTNTQTINTYPVDQHFQDSFKENKNIDSRLEYQGNNSIFNLKPQNFQTNNGLIKKRSCKSFLQPSNLEKQNLQDEMLNCIQQNQKEQSMFLLENQTDEKKTEQDNKVNTFSKKRGLNTQIIKNLLVNVVESKSLSNSFRQNNLSKNSNSSANYDGRGSSLLGQANNSQLCQPVNQNYIKNSFILKNKLPLQEKSQKNNQSLNLKQKITINEKNNSLNNLNQNQNFSQKLNTNDDYNSEFNIQNKNENYEENKNLNNLTNNNKSCDIKFQQQKNNIELFKNQELGNLESHFTDPGKGTFDNNFVSDPKSINKEIIPQNLLNFVKDFKEEIPKVIKYRNSKSEVEISQQIPQINQNNQMQKQQLILNTLINNKPFNVNQTQQQLTVNVKNQNQQTSNTEINHEQTKKPFQNGSLSKNNNKRKLSSNQSQNFQNNNNQSSNESFKNLKSNNSLTQTINLLLNNFNERQSLEKKENQKLKSARNSLELSFKASQDQTKRNTENIQAVQAVNKSLKGSFINSLNSLSSTARIEQTYNQQITQQMISQNQAEKNLQNQKKMLAEQQLRLSLIEGEMQKQQIQIISYEPTKQTKQQSINSQRSQSEYEYRQNIPSDIQKQGISGITDIIQLNENQSVFKQDLNVMTFCNKDQNFFMNETNYLENDENLPPHSLNQNGQMFSNAFNNESINNQDKSKQSLKVQNSKLNNQIISQSKENQEKENQNLINLNENNSQKLHIVSVSLVNRNLSTDIFKESISPFSQPYSSTSNTSPSASSISLFNLHSVSQNNQQVQVSFRQLPPTLTIEEQIQMFDIEEKLKKPELQLQTVEDISNLIEAETTYYIDYNIFSKSNQFNHQSRFILVDWMQRQCMKFYLKRETTHKAIYYFDLYFTKIQNIKEDRYYIIAIACIFIASKQEEIYPPSLNDILSGSQYASQKNLISQQEIEIIKCLKWKLNPITACYWMDLAMAQWDSIQQVQSKSCIFFRKRDEQSYKRYREAYQFLDFIILDSNKMKYSLRLITITSIYLVICKYYAINPEQPNNQIDQIFQQQSYLQMFQLNINLIKQCSKELNSFFTSLAYDFDYPNAIKQNNFNQKSYEEFLSFQSYSQLNKQNLESLLKQNQKFNL</sequence>
<dbReference type="Pfam" id="PF00134">
    <property type="entry name" value="Cyclin_N"/>
    <property type="match status" value="1"/>
</dbReference>
<accession>Q23EC2</accession>
<dbReference type="SMART" id="SM00385">
    <property type="entry name" value="CYCLIN"/>
    <property type="match status" value="1"/>
</dbReference>
<evidence type="ECO:0000313" key="5">
    <source>
        <dbReference type="EMBL" id="EAR94831.2"/>
    </source>
</evidence>
<dbReference type="InterPro" id="IPR013763">
    <property type="entry name" value="Cyclin-like_dom"/>
</dbReference>
<feature type="region of interest" description="Disordered" evidence="3">
    <location>
        <begin position="1161"/>
        <end position="1180"/>
    </location>
</feature>
<comment type="similarity">
    <text evidence="1">Belongs to the cyclin family.</text>
</comment>
<dbReference type="InterPro" id="IPR006671">
    <property type="entry name" value="Cyclin_N"/>
</dbReference>
<feature type="coiled-coil region" evidence="2">
    <location>
        <begin position="1554"/>
        <end position="1598"/>
    </location>
</feature>
<dbReference type="RefSeq" id="XP_001015076.2">
    <property type="nucleotide sequence ID" value="XM_001015076.2"/>
</dbReference>
<dbReference type="HOGENOM" id="CLU_232321_0_0_1"/>
<dbReference type="KEGG" id="tet:TTHERM_00717540"/>
<protein>
    <submittedName>
        <fullName evidence="5">Amine-terminal domain cyclin</fullName>
    </submittedName>
</protein>
<name>Q23EC2_TETTS</name>
<dbReference type="eggNOG" id="KOG0655">
    <property type="taxonomic scope" value="Eukaryota"/>
</dbReference>
<gene>
    <name evidence="5" type="ORF">TTHERM_00717540</name>
</gene>
<dbReference type="GeneID" id="7839516"/>
<dbReference type="Gene3D" id="1.10.472.10">
    <property type="entry name" value="Cyclin-like"/>
    <property type="match status" value="2"/>
</dbReference>
<evidence type="ECO:0000256" key="3">
    <source>
        <dbReference type="SAM" id="MobiDB-lite"/>
    </source>
</evidence>
<dbReference type="SUPFAM" id="SSF47954">
    <property type="entry name" value="Cyclin-like"/>
    <property type="match status" value="1"/>
</dbReference>
<evidence type="ECO:0000256" key="1">
    <source>
        <dbReference type="RuleBase" id="RU000383"/>
    </source>
</evidence>
<keyword evidence="6" id="KW-1185">Reference proteome</keyword>